<protein>
    <recommendedName>
        <fullName evidence="4 7">dTDP-4-dehydrorhamnose 3,5-epimerase</fullName>
        <ecNumber evidence="3 7">5.1.3.13</ecNumber>
    </recommendedName>
    <alternativeName>
        <fullName evidence="7">Thymidine diphospho-4-keto-rhamnose 3,5-epimerase</fullName>
    </alternativeName>
</protein>
<dbReference type="EMBL" id="RCNR01000006">
    <property type="protein sequence ID" value="MUH35132.1"/>
    <property type="molecule type" value="Genomic_DNA"/>
</dbReference>
<feature type="active site" description="Proton acceptor" evidence="5">
    <location>
        <position position="62"/>
    </location>
</feature>
<comment type="subunit">
    <text evidence="7">Homodimer.</text>
</comment>
<proteinExistence type="inferred from homology"/>
<dbReference type="PANTHER" id="PTHR21047:SF2">
    <property type="entry name" value="THYMIDINE DIPHOSPHO-4-KETO-RHAMNOSE 3,5-EPIMERASE"/>
    <property type="match status" value="1"/>
</dbReference>
<evidence type="ECO:0000256" key="1">
    <source>
        <dbReference type="ARBA" id="ARBA00001298"/>
    </source>
</evidence>
<dbReference type="GO" id="GO:0019305">
    <property type="term" value="P:dTDP-rhamnose biosynthetic process"/>
    <property type="evidence" value="ECO:0007669"/>
    <property type="project" value="UniProtKB-UniRule"/>
</dbReference>
<feature type="site" description="Participates in a stacking interaction with the thymidine ring of dTDP-4-oxo-6-deoxyglucose" evidence="6">
    <location>
        <position position="138"/>
    </location>
</feature>
<comment type="caution">
    <text evidence="8">The sequence shown here is derived from an EMBL/GenBank/DDBJ whole genome shotgun (WGS) entry which is preliminary data.</text>
</comment>
<dbReference type="CDD" id="cd00438">
    <property type="entry name" value="cupin_RmlC"/>
    <property type="match status" value="1"/>
</dbReference>
<reference evidence="8 9" key="1">
    <citation type="journal article" date="2019" name="Mar. Drugs">
        <title>Comparative Genomics and CAZyme Genome Repertoires of Marine Zobellia amurskyensis KMM 3526(T) and Zobellia laminariae KMM 3676(T).</title>
        <authorList>
            <person name="Chernysheva N."/>
            <person name="Bystritskaya E."/>
            <person name="Stenkova A."/>
            <person name="Golovkin I."/>
            <person name="Nedashkovskaya O."/>
            <person name="Isaeva M."/>
        </authorList>
    </citation>
    <scope>NUCLEOTIDE SEQUENCE [LARGE SCALE GENOMIC DNA]</scope>
    <source>
        <strain evidence="8 9">KMM 3526</strain>
    </source>
</reference>
<dbReference type="GO" id="GO:0008830">
    <property type="term" value="F:dTDP-4-dehydrorhamnose 3,5-epimerase activity"/>
    <property type="evidence" value="ECO:0007669"/>
    <property type="project" value="UniProtKB-UniRule"/>
</dbReference>
<keyword evidence="9" id="KW-1185">Reference proteome</keyword>
<gene>
    <name evidence="8" type="primary">rfbC</name>
    <name evidence="8" type="ORF">D9O36_04705</name>
</gene>
<dbReference type="Pfam" id="PF00908">
    <property type="entry name" value="dTDP_sugar_isom"/>
    <property type="match status" value="1"/>
</dbReference>
<organism evidence="8 9">
    <name type="scientific">Zobellia amurskyensis</name>
    <dbReference type="NCBI Taxonomy" id="248905"/>
    <lineage>
        <taxon>Bacteria</taxon>
        <taxon>Pseudomonadati</taxon>
        <taxon>Bacteroidota</taxon>
        <taxon>Flavobacteriia</taxon>
        <taxon>Flavobacteriales</taxon>
        <taxon>Flavobacteriaceae</taxon>
        <taxon>Zobellia</taxon>
    </lineage>
</organism>
<dbReference type="SUPFAM" id="SSF51182">
    <property type="entry name" value="RmlC-like cupins"/>
    <property type="match status" value="1"/>
</dbReference>
<dbReference type="Proteomes" id="UP000540519">
    <property type="component" value="Unassembled WGS sequence"/>
</dbReference>
<accession>A0A7X2ZRN9</accession>
<evidence type="ECO:0000256" key="7">
    <source>
        <dbReference type="RuleBase" id="RU364069"/>
    </source>
</evidence>
<evidence type="ECO:0000256" key="3">
    <source>
        <dbReference type="ARBA" id="ARBA00012098"/>
    </source>
</evidence>
<evidence type="ECO:0000256" key="6">
    <source>
        <dbReference type="PIRSR" id="PIRSR600888-3"/>
    </source>
</evidence>
<dbReference type="InterPro" id="IPR000888">
    <property type="entry name" value="RmlC-like"/>
</dbReference>
<name>A0A7X2ZRN9_9FLAO</name>
<evidence type="ECO:0000313" key="9">
    <source>
        <dbReference type="Proteomes" id="UP000540519"/>
    </source>
</evidence>
<dbReference type="UniPathway" id="UPA00124"/>
<feature type="active site" description="Proton donor" evidence="5">
    <location>
        <position position="132"/>
    </location>
</feature>
<evidence type="ECO:0000256" key="4">
    <source>
        <dbReference type="ARBA" id="ARBA00019595"/>
    </source>
</evidence>
<evidence type="ECO:0000256" key="2">
    <source>
        <dbReference type="ARBA" id="ARBA00001997"/>
    </source>
</evidence>
<comment type="catalytic activity">
    <reaction evidence="1 7">
        <text>dTDP-4-dehydro-6-deoxy-alpha-D-glucose = dTDP-4-dehydro-beta-L-rhamnose</text>
        <dbReference type="Rhea" id="RHEA:16969"/>
        <dbReference type="ChEBI" id="CHEBI:57649"/>
        <dbReference type="ChEBI" id="CHEBI:62830"/>
        <dbReference type="EC" id="5.1.3.13"/>
    </reaction>
</comment>
<dbReference type="OrthoDB" id="9800680at2"/>
<comment type="similarity">
    <text evidence="7">Belongs to the dTDP-4-dehydrorhamnose 3,5-epimerase family.</text>
</comment>
<dbReference type="EC" id="5.1.3.13" evidence="3 7"/>
<dbReference type="PANTHER" id="PTHR21047">
    <property type="entry name" value="DTDP-6-DEOXY-D-GLUCOSE-3,5 EPIMERASE"/>
    <property type="match status" value="1"/>
</dbReference>
<dbReference type="InterPro" id="IPR014710">
    <property type="entry name" value="RmlC-like_jellyroll"/>
</dbReference>
<dbReference type="NCBIfam" id="TIGR01221">
    <property type="entry name" value="rmlC"/>
    <property type="match status" value="1"/>
</dbReference>
<dbReference type="AlphaFoldDB" id="A0A7X2ZRN9"/>
<dbReference type="GO" id="GO:0000271">
    <property type="term" value="P:polysaccharide biosynthetic process"/>
    <property type="evidence" value="ECO:0007669"/>
    <property type="project" value="TreeGrafter"/>
</dbReference>
<dbReference type="InterPro" id="IPR011051">
    <property type="entry name" value="RmlC_Cupin_sf"/>
</dbReference>
<dbReference type="GO" id="GO:0005829">
    <property type="term" value="C:cytosol"/>
    <property type="evidence" value="ECO:0007669"/>
    <property type="project" value="TreeGrafter"/>
</dbReference>
<evidence type="ECO:0000256" key="5">
    <source>
        <dbReference type="PIRSR" id="PIRSR600888-1"/>
    </source>
</evidence>
<dbReference type="Gene3D" id="2.60.120.10">
    <property type="entry name" value="Jelly Rolls"/>
    <property type="match status" value="1"/>
</dbReference>
<comment type="pathway">
    <text evidence="7">Carbohydrate biosynthesis; dTDP-L-rhamnose biosynthesis.</text>
</comment>
<dbReference type="RefSeq" id="WP_155599040.1">
    <property type="nucleotide sequence ID" value="NZ_RCNR01000006.1"/>
</dbReference>
<comment type="function">
    <text evidence="2 7">Catalyzes the epimerization of the C3' and C5'positions of dTDP-6-deoxy-D-xylo-4-hexulose, forming dTDP-6-deoxy-L-lyxo-4-hexulose.</text>
</comment>
<keyword evidence="7 8" id="KW-0413">Isomerase</keyword>
<evidence type="ECO:0000313" key="8">
    <source>
        <dbReference type="EMBL" id="MUH35132.1"/>
    </source>
</evidence>
<sequence>MKITETSLKGCFVLQPRLFEDERGVFFESYQQKKFENAVGEQINFVQDNISVSKKGVLRGLHLQTGIHAQAKLVQVVHGEVLDVIVDLRKDSTTFGKHYKLKLSSANRTAIFIPKGMAHGFVTLSEEATFMYKCDAFYNSASESGVIYNDEDLQIDWQCPVASPIISEKDEQLPTFKEFFK</sequence>